<keyword evidence="1" id="KW-0547">Nucleotide-binding</keyword>
<dbReference type="SUPFAM" id="SSF54285">
    <property type="entry name" value="MoaD/ThiS"/>
    <property type="match status" value="1"/>
</dbReference>
<evidence type="ECO:0000313" key="4">
    <source>
        <dbReference type="EMBL" id="WKW12241.1"/>
    </source>
</evidence>
<organism evidence="5 6">
    <name type="scientific">Pseudogemmatithrix spongiicola</name>
    <dbReference type="NCBI Taxonomy" id="3062599"/>
    <lineage>
        <taxon>Bacteria</taxon>
        <taxon>Pseudomonadati</taxon>
        <taxon>Gemmatimonadota</taxon>
        <taxon>Gemmatimonadia</taxon>
        <taxon>Gemmatimonadales</taxon>
        <taxon>Gemmatimonadaceae</taxon>
        <taxon>Pseudogemmatithrix</taxon>
    </lineage>
</organism>
<accession>A0AA49JUH0</accession>
<dbReference type="InterPro" id="IPR012675">
    <property type="entry name" value="Beta-grasp_dom_sf"/>
</dbReference>
<sequence length="85" mass="8958">MTPSVKHRVQLFASWSDTLGPEVEVELPAGARVADLLETLETQAKSKSITPLPRPSVALNQRYAKPDAVLAAGDEIAIIPPVAGG</sequence>
<evidence type="ECO:0000256" key="3">
    <source>
        <dbReference type="ARBA" id="ARBA00024247"/>
    </source>
</evidence>
<accession>A0AA49Q8I8</accession>
<dbReference type="GO" id="GO:0000166">
    <property type="term" value="F:nucleotide binding"/>
    <property type="evidence" value="ECO:0007669"/>
    <property type="project" value="UniProtKB-KW"/>
</dbReference>
<dbReference type="EMBL" id="CP130612">
    <property type="protein sequence ID" value="WKW12241.1"/>
    <property type="molecule type" value="Genomic_DNA"/>
</dbReference>
<dbReference type="InterPro" id="IPR003749">
    <property type="entry name" value="ThiS/MoaD-like"/>
</dbReference>
<evidence type="ECO:0000256" key="1">
    <source>
        <dbReference type="ARBA" id="ARBA00022741"/>
    </source>
</evidence>
<dbReference type="PANTHER" id="PTHR33359:SF1">
    <property type="entry name" value="MOLYBDOPTERIN SYNTHASE SULFUR CARRIER SUBUNIT"/>
    <property type="match status" value="1"/>
</dbReference>
<protein>
    <recommendedName>
        <fullName evidence="3">Molybdopterin synthase sulfur carrier subunit</fullName>
    </recommendedName>
</protein>
<evidence type="ECO:0000313" key="6">
    <source>
        <dbReference type="Proteomes" id="UP001229955"/>
    </source>
</evidence>
<dbReference type="GO" id="GO:1990133">
    <property type="term" value="C:molybdopterin adenylyltransferase complex"/>
    <property type="evidence" value="ECO:0007669"/>
    <property type="project" value="TreeGrafter"/>
</dbReference>
<dbReference type="Gene3D" id="3.10.20.30">
    <property type="match status" value="1"/>
</dbReference>
<comment type="similarity">
    <text evidence="2">Belongs to the MoaD family.</text>
</comment>
<dbReference type="AlphaFoldDB" id="A0AA49Q8I8"/>
<evidence type="ECO:0000256" key="2">
    <source>
        <dbReference type="ARBA" id="ARBA00024200"/>
    </source>
</evidence>
<gene>
    <name evidence="4" type="ORF">Strain138_001524</name>
    <name evidence="5" type="ORF">Strain318_001524</name>
</gene>
<name>A0AA49Q8I8_9BACT</name>
<dbReference type="InterPro" id="IPR044672">
    <property type="entry name" value="MOCS2A"/>
</dbReference>
<dbReference type="KEGG" id="pspc:Strain318_001524"/>
<dbReference type="Pfam" id="PF02597">
    <property type="entry name" value="ThiS"/>
    <property type="match status" value="1"/>
</dbReference>
<dbReference type="PANTHER" id="PTHR33359">
    <property type="entry name" value="MOLYBDOPTERIN SYNTHASE SULFUR CARRIER SUBUNIT"/>
    <property type="match status" value="1"/>
</dbReference>
<reference evidence="5" key="1">
    <citation type="submission" date="2023-07" db="EMBL/GenBank/DDBJ databases">
        <authorList>
            <person name="Haufschild T."/>
            <person name="Kallscheuer N."/>
            <person name="Hammer J."/>
            <person name="Kohn T."/>
            <person name="Kabuu M."/>
            <person name="Jogler M."/>
            <person name="Wohfarth N."/>
            <person name="Heuer A."/>
            <person name="Rohde M."/>
            <person name="van Teeseling M.C.F."/>
            <person name="Jogler C."/>
        </authorList>
    </citation>
    <scope>NUCLEOTIDE SEQUENCE</scope>
    <source>
        <strain evidence="4">Strain 138</strain>
        <strain evidence="5">Strain 318</strain>
    </source>
</reference>
<proteinExistence type="inferred from homology"/>
<dbReference type="InterPro" id="IPR016155">
    <property type="entry name" value="Mopterin_synth/thiamin_S_b"/>
</dbReference>
<dbReference type="Proteomes" id="UP001229955">
    <property type="component" value="Chromosome"/>
</dbReference>
<evidence type="ECO:0000313" key="5">
    <source>
        <dbReference type="EMBL" id="WKW15150.1"/>
    </source>
</evidence>
<dbReference type="RefSeq" id="WP_367887941.1">
    <property type="nucleotide sequence ID" value="NZ_CP130613.1"/>
</dbReference>
<dbReference type="GO" id="GO:0006777">
    <property type="term" value="P:Mo-molybdopterin cofactor biosynthetic process"/>
    <property type="evidence" value="ECO:0007669"/>
    <property type="project" value="InterPro"/>
</dbReference>
<dbReference type="CDD" id="cd00754">
    <property type="entry name" value="Ubl_MoaD"/>
    <property type="match status" value="1"/>
</dbReference>
<dbReference type="EMBL" id="CP130613">
    <property type="protein sequence ID" value="WKW15150.1"/>
    <property type="molecule type" value="Genomic_DNA"/>
</dbReference>
<keyword evidence="6" id="KW-1185">Reference proteome</keyword>